<keyword evidence="2" id="KW-1185">Reference proteome</keyword>
<comment type="caution">
    <text evidence="1">The sequence shown here is derived from an EMBL/GenBank/DDBJ whole genome shotgun (WGS) entry which is preliminary data.</text>
</comment>
<dbReference type="AlphaFoldDB" id="A0A1Y2AEZ8"/>
<proteinExistence type="predicted"/>
<name>A0A1Y2AEZ8_9FUNG</name>
<accession>A0A1Y2AEZ8</accession>
<protein>
    <recommendedName>
        <fullName evidence="3">Endonuclease/exonuclease/phosphatase domain-containing protein</fullName>
    </recommendedName>
</protein>
<organism evidence="1 2">
    <name type="scientific">Neocallimastix californiae</name>
    <dbReference type="NCBI Taxonomy" id="1754190"/>
    <lineage>
        <taxon>Eukaryota</taxon>
        <taxon>Fungi</taxon>
        <taxon>Fungi incertae sedis</taxon>
        <taxon>Chytridiomycota</taxon>
        <taxon>Chytridiomycota incertae sedis</taxon>
        <taxon>Neocallimastigomycetes</taxon>
        <taxon>Neocallimastigales</taxon>
        <taxon>Neocallimastigaceae</taxon>
        <taxon>Neocallimastix</taxon>
    </lineage>
</organism>
<sequence>MGIQPNIAPFIHVLDPSSNSITISIFRKVIKAIYLPPSLSHSDFAVSFQSEYHPSLILGDFNVDFLRCKPTLRHNITVSTCNALHLSRLIPALNANLSKLDAAFASISLGASLSIQRCPFSTDHPMLVVSFPVLDELNMNPETY</sequence>
<dbReference type="Proteomes" id="UP000193920">
    <property type="component" value="Unassembled WGS sequence"/>
</dbReference>
<evidence type="ECO:0000313" key="1">
    <source>
        <dbReference type="EMBL" id="ORY21056.1"/>
    </source>
</evidence>
<gene>
    <name evidence="1" type="ORF">LY90DRAFT_516314</name>
</gene>
<dbReference type="EMBL" id="MCOG01000273">
    <property type="protein sequence ID" value="ORY21056.1"/>
    <property type="molecule type" value="Genomic_DNA"/>
</dbReference>
<reference evidence="1 2" key="1">
    <citation type="submission" date="2016-08" db="EMBL/GenBank/DDBJ databases">
        <title>A Parts List for Fungal Cellulosomes Revealed by Comparative Genomics.</title>
        <authorList>
            <consortium name="DOE Joint Genome Institute"/>
            <person name="Haitjema C.H."/>
            <person name="Gilmore S.P."/>
            <person name="Henske J.K."/>
            <person name="Solomon K.V."/>
            <person name="De Groot R."/>
            <person name="Kuo A."/>
            <person name="Mondo S.J."/>
            <person name="Salamov A.A."/>
            <person name="Labutti K."/>
            <person name="Zhao Z."/>
            <person name="Chiniquy J."/>
            <person name="Barry K."/>
            <person name="Brewer H.M."/>
            <person name="Purvine S.O."/>
            <person name="Wright A.T."/>
            <person name="Boxma B."/>
            <person name="Van Alen T."/>
            <person name="Hackstein J.H."/>
            <person name="Baker S.E."/>
            <person name="Grigoriev I.V."/>
            <person name="O'Malley M.A."/>
        </authorList>
    </citation>
    <scope>NUCLEOTIDE SEQUENCE [LARGE SCALE GENOMIC DNA]</scope>
    <source>
        <strain evidence="1 2">G1</strain>
    </source>
</reference>
<evidence type="ECO:0008006" key="3">
    <source>
        <dbReference type="Google" id="ProtNLM"/>
    </source>
</evidence>
<evidence type="ECO:0000313" key="2">
    <source>
        <dbReference type="Proteomes" id="UP000193920"/>
    </source>
</evidence>